<organism evidence="11 12">
    <name type="scientific">Actinoplanes digitatis</name>
    <dbReference type="NCBI Taxonomy" id="1868"/>
    <lineage>
        <taxon>Bacteria</taxon>
        <taxon>Bacillati</taxon>
        <taxon>Actinomycetota</taxon>
        <taxon>Actinomycetes</taxon>
        <taxon>Micromonosporales</taxon>
        <taxon>Micromonosporaceae</taxon>
        <taxon>Actinoplanes</taxon>
    </lineage>
</organism>
<protein>
    <recommendedName>
        <fullName evidence="9">Iron-sulfur cluster carrier protein</fullName>
    </recommendedName>
</protein>
<dbReference type="PANTHER" id="PTHR42961:SF2">
    <property type="entry name" value="IRON-SULFUR PROTEIN NUBPL"/>
    <property type="match status" value="1"/>
</dbReference>
<dbReference type="InterPro" id="IPR027417">
    <property type="entry name" value="P-loop_NTPase"/>
</dbReference>
<feature type="domain" description="MIP18 family-like" evidence="10">
    <location>
        <begin position="9"/>
        <end position="81"/>
    </location>
</feature>
<comment type="similarity">
    <text evidence="9">Belongs to the Mrp/NBP35 ATP-binding proteins family.</text>
</comment>
<dbReference type="SUPFAM" id="SSF117916">
    <property type="entry name" value="Fe-S cluster assembly (FSCA) domain-like"/>
    <property type="match status" value="1"/>
</dbReference>
<dbReference type="InterPro" id="IPR000808">
    <property type="entry name" value="Mrp-like_CS"/>
</dbReference>
<evidence type="ECO:0000313" key="11">
    <source>
        <dbReference type="EMBL" id="MBB4759734.1"/>
    </source>
</evidence>
<comment type="similarity">
    <text evidence="1">In the N-terminal section; belongs to the MIP18 family.</text>
</comment>
<dbReference type="GO" id="GO:0005524">
    <property type="term" value="F:ATP binding"/>
    <property type="evidence" value="ECO:0007669"/>
    <property type="project" value="UniProtKB-UniRule"/>
</dbReference>
<dbReference type="Proteomes" id="UP000578112">
    <property type="component" value="Unassembled WGS sequence"/>
</dbReference>
<dbReference type="HAMAP" id="MF_02040">
    <property type="entry name" value="Mrp_NBP35"/>
    <property type="match status" value="1"/>
</dbReference>
<gene>
    <name evidence="11" type="ORF">BJ971_000290</name>
</gene>
<dbReference type="InterPro" id="IPR019591">
    <property type="entry name" value="Mrp/NBP35_ATP-bd"/>
</dbReference>
<evidence type="ECO:0000256" key="3">
    <source>
        <dbReference type="ARBA" id="ARBA00022723"/>
    </source>
</evidence>
<evidence type="ECO:0000259" key="10">
    <source>
        <dbReference type="Pfam" id="PF01883"/>
    </source>
</evidence>
<dbReference type="Gene3D" id="3.30.300.130">
    <property type="entry name" value="Fe-S cluster assembly (FSCA)"/>
    <property type="match status" value="1"/>
</dbReference>
<name>A0A7W7HS62_9ACTN</name>
<keyword evidence="4 9" id="KW-0547">Nucleotide-binding</keyword>
<accession>A0A7W7HS62</accession>
<reference evidence="11 12" key="1">
    <citation type="submission" date="2020-08" db="EMBL/GenBank/DDBJ databases">
        <title>Sequencing the genomes of 1000 actinobacteria strains.</title>
        <authorList>
            <person name="Klenk H.-P."/>
        </authorList>
    </citation>
    <scope>NUCLEOTIDE SEQUENCE [LARGE SCALE GENOMIC DNA]</scope>
    <source>
        <strain evidence="11 12">DSM 43149</strain>
    </source>
</reference>
<dbReference type="Gene3D" id="3.40.50.300">
    <property type="entry name" value="P-loop containing nucleotide triphosphate hydrolases"/>
    <property type="match status" value="1"/>
</dbReference>
<comment type="caution">
    <text evidence="11">The sequence shown here is derived from an EMBL/GenBank/DDBJ whole genome shotgun (WGS) entry which is preliminary data.</text>
</comment>
<dbReference type="PANTHER" id="PTHR42961">
    <property type="entry name" value="IRON-SULFUR PROTEIN NUBPL"/>
    <property type="match status" value="1"/>
</dbReference>
<dbReference type="GO" id="GO:0051539">
    <property type="term" value="F:4 iron, 4 sulfur cluster binding"/>
    <property type="evidence" value="ECO:0007669"/>
    <property type="project" value="TreeGrafter"/>
</dbReference>
<dbReference type="Pfam" id="PF01883">
    <property type="entry name" value="FeS_assembly_P"/>
    <property type="match status" value="1"/>
</dbReference>
<dbReference type="GO" id="GO:0016887">
    <property type="term" value="F:ATP hydrolysis activity"/>
    <property type="evidence" value="ECO:0007669"/>
    <property type="project" value="UniProtKB-UniRule"/>
</dbReference>
<keyword evidence="8 9" id="KW-0411">Iron-sulfur</keyword>
<proteinExistence type="inferred from homology"/>
<evidence type="ECO:0000256" key="2">
    <source>
        <dbReference type="ARBA" id="ARBA00008205"/>
    </source>
</evidence>
<dbReference type="Pfam" id="PF10609">
    <property type="entry name" value="ParA"/>
    <property type="match status" value="1"/>
</dbReference>
<evidence type="ECO:0000256" key="9">
    <source>
        <dbReference type="HAMAP-Rule" id="MF_02040"/>
    </source>
</evidence>
<evidence type="ECO:0000256" key="1">
    <source>
        <dbReference type="ARBA" id="ARBA00007352"/>
    </source>
</evidence>
<keyword evidence="5 9" id="KW-0378">Hydrolase</keyword>
<feature type="binding site" evidence="9">
    <location>
        <begin position="126"/>
        <end position="133"/>
    </location>
    <ligand>
        <name>ATP</name>
        <dbReference type="ChEBI" id="CHEBI:30616"/>
    </ligand>
</feature>
<comment type="subunit">
    <text evidence="9">Homodimer.</text>
</comment>
<keyword evidence="3 9" id="KW-0479">Metal-binding</keyword>
<keyword evidence="12" id="KW-1185">Reference proteome</keyword>
<dbReference type="CDD" id="cd02037">
    <property type="entry name" value="Mrp_NBP35"/>
    <property type="match status" value="1"/>
</dbReference>
<dbReference type="EMBL" id="JACHNH010000001">
    <property type="protein sequence ID" value="MBB4759734.1"/>
    <property type="molecule type" value="Genomic_DNA"/>
</dbReference>
<dbReference type="RefSeq" id="WP_184988814.1">
    <property type="nucleotide sequence ID" value="NZ_BOMK01000054.1"/>
</dbReference>
<evidence type="ECO:0000256" key="8">
    <source>
        <dbReference type="ARBA" id="ARBA00023014"/>
    </source>
</evidence>
<dbReference type="FunFam" id="3.40.50.300:FF:000304">
    <property type="entry name" value="Iron-sulfur cluster carrier protein"/>
    <property type="match status" value="1"/>
</dbReference>
<sequence length="383" mass="39581">MSAPAPTIEDAVQAALATVDDPEIRKPITELGMVKGFTVAGTGVKVELLLTVAGCPLKDKLTNDITAAVTAIPGITAVEIEFGVMTEEQRKALQATLRGGGAQAAEPVIPFAQPGSKTRVYAVASGKGGVGKSSVTVNLAAALARRGLSVGVVDADIYGHSVPRMLGVDGRPTRVEDMIMPPQSHGVKVISIGMFTAGNAAVVWRGPMLHRALQQFLADVFWGDLDVLLLDLPPGTGDVAISLAQLLPNAEILVVTTPQMAAAEVAERAGAIALQTHQRLVGVVENMSWLELPDGSRMEVFGAGGGQTVADSLTKTVGASVPLLGQIPLDTRVREAGDAGTPVVLADPDSPAAKALDAVADRLAVRRESLVGKPLGLMVTAKR</sequence>
<evidence type="ECO:0000313" key="12">
    <source>
        <dbReference type="Proteomes" id="UP000578112"/>
    </source>
</evidence>
<dbReference type="InterPro" id="IPR044304">
    <property type="entry name" value="NUBPL-like"/>
</dbReference>
<evidence type="ECO:0000256" key="6">
    <source>
        <dbReference type="ARBA" id="ARBA00022840"/>
    </source>
</evidence>
<dbReference type="SUPFAM" id="SSF52540">
    <property type="entry name" value="P-loop containing nucleoside triphosphate hydrolases"/>
    <property type="match status" value="1"/>
</dbReference>
<evidence type="ECO:0000256" key="5">
    <source>
        <dbReference type="ARBA" id="ARBA00022801"/>
    </source>
</evidence>
<dbReference type="AlphaFoldDB" id="A0A7W7HS62"/>
<dbReference type="InterPro" id="IPR002744">
    <property type="entry name" value="MIP18-like"/>
</dbReference>
<keyword evidence="6 9" id="KW-0067">ATP-binding</keyword>
<dbReference type="GO" id="GO:0016226">
    <property type="term" value="P:iron-sulfur cluster assembly"/>
    <property type="evidence" value="ECO:0007669"/>
    <property type="project" value="InterPro"/>
</dbReference>
<keyword evidence="7 9" id="KW-0408">Iron</keyword>
<dbReference type="PROSITE" id="PS01215">
    <property type="entry name" value="MRP"/>
    <property type="match status" value="1"/>
</dbReference>
<comment type="function">
    <text evidence="9">Binds and transfers iron-sulfur (Fe-S) clusters to target apoproteins. Can hydrolyze ATP.</text>
</comment>
<evidence type="ECO:0000256" key="7">
    <source>
        <dbReference type="ARBA" id="ARBA00023004"/>
    </source>
</evidence>
<dbReference type="GO" id="GO:0140663">
    <property type="term" value="F:ATP-dependent FeS chaperone activity"/>
    <property type="evidence" value="ECO:0007669"/>
    <property type="project" value="InterPro"/>
</dbReference>
<evidence type="ECO:0000256" key="4">
    <source>
        <dbReference type="ARBA" id="ARBA00022741"/>
    </source>
</evidence>
<dbReference type="InterPro" id="IPR033756">
    <property type="entry name" value="YlxH/NBP35"/>
</dbReference>
<dbReference type="InterPro" id="IPR034904">
    <property type="entry name" value="FSCA_dom_sf"/>
</dbReference>
<comment type="similarity">
    <text evidence="2">In the C-terminal section; belongs to the Mrp/NBP35 ATP-binding proteins family.</text>
</comment>
<dbReference type="GO" id="GO:0046872">
    <property type="term" value="F:metal ion binding"/>
    <property type="evidence" value="ECO:0007669"/>
    <property type="project" value="UniProtKB-KW"/>
</dbReference>